<dbReference type="InterPro" id="IPR036436">
    <property type="entry name" value="Disintegrin_dom_sf"/>
</dbReference>
<dbReference type="STRING" id="1664694.A0A0N1HA94"/>
<dbReference type="SUPFAM" id="SSF55486">
    <property type="entry name" value="Metalloproteases ('zincins'), catalytic domain"/>
    <property type="match status" value="1"/>
</dbReference>
<dbReference type="RefSeq" id="XP_018000673.1">
    <property type="nucleotide sequence ID" value="XM_018139441.1"/>
</dbReference>
<proteinExistence type="predicted"/>
<dbReference type="CDD" id="cd04271">
    <property type="entry name" value="ZnMc_ADAM_fungal"/>
    <property type="match status" value="1"/>
</dbReference>
<feature type="region of interest" description="Disordered" evidence="5">
    <location>
        <begin position="738"/>
        <end position="782"/>
    </location>
</feature>
<feature type="signal peptide" evidence="7">
    <location>
        <begin position="1"/>
        <end position="24"/>
    </location>
</feature>
<dbReference type="GO" id="GO:0006508">
    <property type="term" value="P:proteolysis"/>
    <property type="evidence" value="ECO:0007669"/>
    <property type="project" value="InterPro"/>
</dbReference>
<evidence type="ECO:0000256" key="4">
    <source>
        <dbReference type="PROSITE-ProRule" id="PRU00276"/>
    </source>
</evidence>
<dbReference type="GO" id="GO:0016810">
    <property type="term" value="F:hydrolase activity, acting on carbon-nitrogen (but not peptide) bonds"/>
    <property type="evidence" value="ECO:0007669"/>
    <property type="project" value="InterPro"/>
</dbReference>
<dbReference type="SUPFAM" id="SSF51338">
    <property type="entry name" value="Composite domain of metallo-dependent hydrolases"/>
    <property type="match status" value="1"/>
</dbReference>
<evidence type="ECO:0000313" key="11">
    <source>
        <dbReference type="Proteomes" id="UP000038010"/>
    </source>
</evidence>
<dbReference type="InterPro" id="IPR032466">
    <property type="entry name" value="Metal_Hydrolase"/>
</dbReference>
<dbReference type="SUPFAM" id="SSF57552">
    <property type="entry name" value="Blood coagulation inhibitor (disintegrin)"/>
    <property type="match status" value="1"/>
</dbReference>
<evidence type="ECO:0000256" key="5">
    <source>
        <dbReference type="SAM" id="MobiDB-lite"/>
    </source>
</evidence>
<dbReference type="FunFam" id="4.10.70.10:FF:000003">
    <property type="entry name" value="Disintegrin and metalloproteinase domain-containing protein 17"/>
    <property type="match status" value="1"/>
</dbReference>
<dbReference type="GeneID" id="28731321"/>
<dbReference type="SUPFAM" id="SSF51556">
    <property type="entry name" value="Metallo-dependent hydrolases"/>
    <property type="match status" value="1"/>
</dbReference>
<dbReference type="Gene3D" id="3.40.390.10">
    <property type="entry name" value="Collagenase (Catalytic Domain)"/>
    <property type="match status" value="1"/>
</dbReference>
<feature type="binding site" evidence="4">
    <location>
        <position position="434"/>
    </location>
    <ligand>
        <name>Zn(2+)</name>
        <dbReference type="ChEBI" id="CHEBI:29105"/>
        <note>catalytic</note>
    </ligand>
</feature>
<evidence type="ECO:0000256" key="6">
    <source>
        <dbReference type="SAM" id="Phobius"/>
    </source>
</evidence>
<organism evidence="10 11">
    <name type="scientific">Cyphellophora attinorum</name>
    <dbReference type="NCBI Taxonomy" id="1664694"/>
    <lineage>
        <taxon>Eukaryota</taxon>
        <taxon>Fungi</taxon>
        <taxon>Dikarya</taxon>
        <taxon>Ascomycota</taxon>
        <taxon>Pezizomycotina</taxon>
        <taxon>Eurotiomycetes</taxon>
        <taxon>Chaetothyriomycetidae</taxon>
        <taxon>Chaetothyriales</taxon>
        <taxon>Cyphellophoraceae</taxon>
        <taxon>Cyphellophora</taxon>
    </lineage>
</organism>
<feature type="domain" description="Peptidase M12B" evidence="9">
    <location>
        <begin position="277"/>
        <end position="493"/>
    </location>
</feature>
<accession>A0A0N1HA94</accession>
<protein>
    <recommendedName>
        <fullName evidence="3">Disintegrin and metalloproteinase domain-containing protein B</fullName>
    </recommendedName>
</protein>
<feature type="binding site" evidence="4">
    <location>
        <position position="440"/>
    </location>
    <ligand>
        <name>Zn(2+)</name>
        <dbReference type="ChEBI" id="CHEBI:29105"/>
        <note>catalytic</note>
    </ligand>
</feature>
<dbReference type="Proteomes" id="UP000038010">
    <property type="component" value="Unassembled WGS sequence"/>
</dbReference>
<dbReference type="PROSITE" id="PS50214">
    <property type="entry name" value="DISINTEGRIN_2"/>
    <property type="match status" value="1"/>
</dbReference>
<dbReference type="InterPro" id="IPR024079">
    <property type="entry name" value="MetalloPept_cat_dom_sf"/>
</dbReference>
<dbReference type="PROSITE" id="PS50215">
    <property type="entry name" value="ADAM_MEPRO"/>
    <property type="match status" value="1"/>
</dbReference>
<keyword evidence="10" id="KW-0401">Integrin</keyword>
<dbReference type="EMBL" id="LFJN01000011">
    <property type="protein sequence ID" value="KPI40710.1"/>
    <property type="molecule type" value="Genomic_DNA"/>
</dbReference>
<keyword evidence="1" id="KW-1015">Disulfide bond</keyword>
<sequence>MRFLQSLTSVLATICLLGATSVDAKSRSRNPLNYLTLIESPRIETPAGRVNAYSSFDLTFDLHRHSQHIRLSLEPNHDILHEDAHVEILDKDGNIKYAEKINRMDHKVYQGQAFLVDDNGNSNHVGWARITVARDGVVPLFEGAFTILRDHHHISMKTNYMRTKHVQDPLIEEHEDEYMVMWRDSDISQDPVHTELRKREDGLLSCRSDLLDFNRDLSQPVYTRMLKRDEGYWGAMPISNILGKRQNIDGGGAGNGNSGLSNLRDNIGNTAGCPTTRKVALVGIATDCTYTADFNSTDSVRQNIINQVNTASDLYQSTFNITLGLRNLTVSDAECPGTASQQAPWNIGCNGGTITDRLNTFSQWRGSRGDSNAYWSLWTTCNTGAEVGLAWLGQLCNAGATSQGSGSNAQTVTGANVVARTPTEWQVFAHETGHTFGAVHDCDSSACQDSNFVNSGQCCPLSSSVCDANAKYLMNPFSASGITDFSPCSVGNICQAILRGSVTSSCLTDNRDVTVITGNQCGNGIVEAGEDCDCGGTEGCAGNACCNPQTCKFNTGAFCDPSNEGCCTSQCQFAGAGTVCRASTSSCDPQEVCPGNNGTCPPDSNSADGSDCGNGLKCASGQCTSRDLQCRTVMGSYTADNDTYACNSQTCQLSCASPDFGANTCYSMRQNFLDGTDCGGGGKCNNGVCSGSSVGGQISSFFDDNKNWLIPVIAVLGGLLVIAILSCIVRSCRRRRRRPARKPISPAMRQSRNGGWNGPPIPPQYNAGGYGSPPPPAQQQSWGYPAPSYPAPPAPAYNTNYGPRGSVSAVPKPGSLSFSRRTGLITSLTVDEDGFPDPEEDVAPEARIDLHGQILAPGFLDLQTNGMAGVHFTTLASRSHEGQGEDDVARLQKCARLLVSSGTTAFWATIPTVPRERWREILPSLQAREFRNVDGKLEGATLIGAHCEGPYLAPEKKGAHAAEYMLLPAGDSSRSAYDQGVSKANTTAQHEPRFVDYEVLYGSTNLTDNIKMITIAPELPHALDMITSLQQKYPQIRIAIGHTTATYARASAAIAVGATMITHTFNAMNGWTGRDPGVAGLMLEEERQVYYSTIADGVHLHPLTLGLAIKLGLDQDGLGGGRCIGITDAIELAGLPDGTYEGNEQIVGRQVKIGNKVVKEGTGTLIGSCVLLDSVVREMTKIAPDIRREKPETSSREAEERKLVIAVKAVSQNVADMMGEAHRGRLEVGRRADFAVLDYNESAGEDKIGVTGTWIGGWKVFGRGDAHNIGADNGRAQSGKG</sequence>
<evidence type="ECO:0000256" key="1">
    <source>
        <dbReference type="ARBA" id="ARBA00023157"/>
    </source>
</evidence>
<dbReference type="PANTHER" id="PTHR11905">
    <property type="entry name" value="ADAM A DISINTEGRIN AND METALLOPROTEASE DOMAIN"/>
    <property type="match status" value="1"/>
</dbReference>
<feature type="active site" evidence="4">
    <location>
        <position position="431"/>
    </location>
</feature>
<dbReference type="InterPro" id="IPR001762">
    <property type="entry name" value="Disintegrin_dom"/>
</dbReference>
<evidence type="ECO:0000256" key="2">
    <source>
        <dbReference type="ARBA" id="ARBA00056552"/>
    </source>
</evidence>
<keyword evidence="6" id="KW-0812">Transmembrane</keyword>
<dbReference type="GO" id="GO:0007229">
    <property type="term" value="P:integrin-mediated signaling pathway"/>
    <property type="evidence" value="ECO:0007669"/>
    <property type="project" value="UniProtKB-KW"/>
</dbReference>
<name>A0A0N1HA94_9EURO</name>
<dbReference type="PANTHER" id="PTHR11905:SF159">
    <property type="entry name" value="ADAM METALLOPROTEASE"/>
    <property type="match status" value="1"/>
</dbReference>
<feature type="domain" description="Disintegrin" evidence="8">
    <location>
        <begin position="518"/>
        <end position="608"/>
    </location>
</feature>
<gene>
    <name evidence="10" type="ORF">AB675_10653</name>
</gene>
<feature type="transmembrane region" description="Helical" evidence="6">
    <location>
        <begin position="708"/>
        <end position="729"/>
    </location>
</feature>
<dbReference type="Pfam" id="PF07969">
    <property type="entry name" value="Amidohydro_3"/>
    <property type="match status" value="1"/>
</dbReference>
<evidence type="ECO:0000259" key="8">
    <source>
        <dbReference type="PROSITE" id="PS50214"/>
    </source>
</evidence>
<dbReference type="InterPro" id="IPR011059">
    <property type="entry name" value="Metal-dep_hydrolase_composite"/>
</dbReference>
<dbReference type="GO" id="GO:0046872">
    <property type="term" value="F:metal ion binding"/>
    <property type="evidence" value="ECO:0007669"/>
    <property type="project" value="UniProtKB-KW"/>
</dbReference>
<keyword evidence="11" id="KW-1185">Reference proteome</keyword>
<dbReference type="GO" id="GO:0004222">
    <property type="term" value="F:metalloendopeptidase activity"/>
    <property type="evidence" value="ECO:0007669"/>
    <property type="project" value="InterPro"/>
</dbReference>
<dbReference type="Pfam" id="PF13688">
    <property type="entry name" value="Reprolysin_5"/>
    <property type="match status" value="1"/>
</dbReference>
<dbReference type="Pfam" id="PF00200">
    <property type="entry name" value="Disintegrin"/>
    <property type="match status" value="1"/>
</dbReference>
<dbReference type="InterPro" id="IPR034028">
    <property type="entry name" value="ZnMc_ADAM_fungal"/>
</dbReference>
<reference evidence="10 11" key="1">
    <citation type="submission" date="2015-06" db="EMBL/GenBank/DDBJ databases">
        <title>Draft genome of the ant-associated black yeast Phialophora attae CBS 131958.</title>
        <authorList>
            <person name="Moreno L.F."/>
            <person name="Stielow B.J."/>
            <person name="de Hoog S."/>
            <person name="Vicente V.A."/>
            <person name="Weiss V.A."/>
            <person name="de Vries M."/>
            <person name="Cruz L.M."/>
            <person name="Souza E.M."/>
        </authorList>
    </citation>
    <scope>NUCLEOTIDE SEQUENCE [LARGE SCALE GENOMIC DNA]</scope>
    <source>
        <strain evidence="10 11">CBS 131958</strain>
    </source>
</reference>
<dbReference type="Gene3D" id="3.20.20.140">
    <property type="entry name" value="Metal-dependent hydrolases"/>
    <property type="match status" value="1"/>
</dbReference>
<comment type="function">
    <text evidence="2">Probable zinc protease.</text>
</comment>
<comment type="caution">
    <text evidence="4">Lacks conserved residue(s) required for the propagation of feature annotation.</text>
</comment>
<keyword evidence="6" id="KW-0472">Membrane</keyword>
<dbReference type="InterPro" id="IPR001590">
    <property type="entry name" value="Peptidase_M12B"/>
</dbReference>
<evidence type="ECO:0000259" key="9">
    <source>
        <dbReference type="PROSITE" id="PS50215"/>
    </source>
</evidence>
<comment type="caution">
    <text evidence="10">The sequence shown here is derived from an EMBL/GenBank/DDBJ whole genome shotgun (WGS) entry which is preliminary data.</text>
</comment>
<dbReference type="VEuPathDB" id="FungiDB:AB675_10653"/>
<dbReference type="SMART" id="SM00050">
    <property type="entry name" value="DISIN"/>
    <property type="match status" value="1"/>
</dbReference>
<feature type="chain" id="PRO_5005873193" description="Disintegrin and metalloproteinase domain-containing protein B" evidence="7">
    <location>
        <begin position="25"/>
        <end position="1281"/>
    </location>
</feature>
<keyword evidence="4" id="KW-0479">Metal-binding</keyword>
<keyword evidence="4" id="KW-0862">Zinc</keyword>
<feature type="binding site" evidence="4">
    <location>
        <position position="430"/>
    </location>
    <ligand>
        <name>Zn(2+)</name>
        <dbReference type="ChEBI" id="CHEBI:29105"/>
        <note>catalytic</note>
    </ligand>
</feature>
<keyword evidence="6" id="KW-1133">Transmembrane helix</keyword>
<dbReference type="Gene3D" id="4.10.70.10">
    <property type="entry name" value="Disintegrin domain"/>
    <property type="match status" value="1"/>
</dbReference>
<evidence type="ECO:0000256" key="7">
    <source>
        <dbReference type="SAM" id="SignalP"/>
    </source>
</evidence>
<evidence type="ECO:0000313" key="10">
    <source>
        <dbReference type="EMBL" id="KPI40710.1"/>
    </source>
</evidence>
<evidence type="ECO:0000256" key="3">
    <source>
        <dbReference type="ARBA" id="ARBA00074021"/>
    </source>
</evidence>
<dbReference type="InterPro" id="IPR013108">
    <property type="entry name" value="Amidohydro_3"/>
</dbReference>
<keyword evidence="7" id="KW-0732">Signal</keyword>
<dbReference type="OrthoDB" id="5951731at2759"/>